<name>A0ABD5XWY5_9EURY</name>
<feature type="compositionally biased region" description="Basic and acidic residues" evidence="1">
    <location>
        <begin position="144"/>
        <end position="159"/>
    </location>
</feature>
<proteinExistence type="predicted"/>
<feature type="compositionally biased region" description="Basic and acidic residues" evidence="1">
    <location>
        <begin position="102"/>
        <end position="111"/>
    </location>
</feature>
<dbReference type="AlphaFoldDB" id="A0ABD5XWY5"/>
<comment type="caution">
    <text evidence="3">The sequence shown here is derived from an EMBL/GenBank/DDBJ whole genome shotgun (WGS) entry which is preliminary data.</text>
</comment>
<sequence length="183" mass="19328">MAAALGYNAVVTGDPFVFPYLAFAPEDGVGFGERAILGHEVDYTVDLALEANALVLETLFTDWVVAGAVGTAVAAGGVALALAGRTTRWRGRAHAPGSTRTARGDGRDGRGRQRRLLGQLQRPRGARRPDGRPDPLPRAVLPLRPDRPDGRLRGGGARDRGRHGVGRLRAAVASRGVDRRAVG</sequence>
<gene>
    <name evidence="3" type="ORF">ACFQRB_20445</name>
</gene>
<protein>
    <submittedName>
        <fullName evidence="3">Uncharacterized protein</fullName>
    </submittedName>
</protein>
<keyword evidence="2" id="KW-1133">Transmembrane helix</keyword>
<keyword evidence="2" id="KW-0812">Transmembrane</keyword>
<accession>A0ABD5XWY5</accession>
<feature type="non-terminal residue" evidence="3">
    <location>
        <position position="183"/>
    </location>
</feature>
<feature type="transmembrane region" description="Helical" evidence="2">
    <location>
        <begin position="63"/>
        <end position="83"/>
    </location>
</feature>
<keyword evidence="4" id="KW-1185">Reference proteome</keyword>
<dbReference type="EMBL" id="JBHSZG010000008">
    <property type="protein sequence ID" value="MFC7138199.1"/>
    <property type="molecule type" value="Genomic_DNA"/>
</dbReference>
<evidence type="ECO:0000256" key="2">
    <source>
        <dbReference type="SAM" id="Phobius"/>
    </source>
</evidence>
<keyword evidence="2" id="KW-0472">Membrane</keyword>
<evidence type="ECO:0000256" key="1">
    <source>
        <dbReference type="SAM" id="MobiDB-lite"/>
    </source>
</evidence>
<evidence type="ECO:0000313" key="3">
    <source>
        <dbReference type="EMBL" id="MFC7138199.1"/>
    </source>
</evidence>
<organism evidence="3 4">
    <name type="scientific">Halobaculum litoreum</name>
    <dbReference type="NCBI Taxonomy" id="3031998"/>
    <lineage>
        <taxon>Archaea</taxon>
        <taxon>Methanobacteriati</taxon>
        <taxon>Methanobacteriota</taxon>
        <taxon>Stenosarchaea group</taxon>
        <taxon>Halobacteria</taxon>
        <taxon>Halobacteriales</taxon>
        <taxon>Haloferacaceae</taxon>
        <taxon>Halobaculum</taxon>
    </lineage>
</organism>
<feature type="region of interest" description="Disordered" evidence="1">
    <location>
        <begin position="90"/>
        <end position="183"/>
    </location>
</feature>
<evidence type="ECO:0000313" key="4">
    <source>
        <dbReference type="Proteomes" id="UP001596368"/>
    </source>
</evidence>
<dbReference type="Proteomes" id="UP001596368">
    <property type="component" value="Unassembled WGS sequence"/>
</dbReference>
<reference evidence="3 4" key="1">
    <citation type="journal article" date="2019" name="Int. J. Syst. Evol. Microbiol.">
        <title>The Global Catalogue of Microorganisms (GCM) 10K type strain sequencing project: providing services to taxonomists for standard genome sequencing and annotation.</title>
        <authorList>
            <consortium name="The Broad Institute Genomics Platform"/>
            <consortium name="The Broad Institute Genome Sequencing Center for Infectious Disease"/>
            <person name="Wu L."/>
            <person name="Ma J."/>
        </authorList>
    </citation>
    <scope>NUCLEOTIDE SEQUENCE [LARGE SCALE GENOMIC DNA]</scope>
    <source>
        <strain evidence="3 4">DT92</strain>
    </source>
</reference>